<accession>A0A941AM00</accession>
<dbReference type="Pfam" id="PF06197">
    <property type="entry name" value="DUF998"/>
    <property type="match status" value="1"/>
</dbReference>
<feature type="transmembrane region" description="Helical" evidence="1">
    <location>
        <begin position="48"/>
        <end position="69"/>
    </location>
</feature>
<feature type="transmembrane region" description="Helical" evidence="1">
    <location>
        <begin position="173"/>
        <end position="194"/>
    </location>
</feature>
<reference evidence="2" key="1">
    <citation type="submission" date="2021-02" db="EMBL/GenBank/DDBJ databases">
        <title>Draft genome sequence of Microbispora sp. RL4-1S isolated from rice leaves in Thailand.</title>
        <authorList>
            <person name="Muangham S."/>
            <person name="Duangmal K."/>
        </authorList>
    </citation>
    <scope>NUCLEOTIDE SEQUENCE</scope>
    <source>
        <strain evidence="2">RL4-1S</strain>
    </source>
</reference>
<name>A0A941AM00_9ACTN</name>
<dbReference type="RefSeq" id="WP_210159901.1">
    <property type="nucleotide sequence ID" value="NZ_JAFCNB010000040.1"/>
</dbReference>
<comment type="caution">
    <text evidence="2">The sequence shown here is derived from an EMBL/GenBank/DDBJ whole genome shotgun (WGS) entry which is preliminary data.</text>
</comment>
<keyword evidence="3" id="KW-1185">Reference proteome</keyword>
<dbReference type="InterPro" id="IPR009339">
    <property type="entry name" value="DUF998"/>
</dbReference>
<dbReference type="EMBL" id="JAFCNB010000040">
    <property type="protein sequence ID" value="MBP2708641.1"/>
    <property type="molecule type" value="Genomic_DNA"/>
</dbReference>
<keyword evidence="1" id="KW-1133">Transmembrane helix</keyword>
<feature type="transmembrane region" description="Helical" evidence="1">
    <location>
        <begin position="112"/>
        <end position="135"/>
    </location>
</feature>
<feature type="transmembrane region" description="Helical" evidence="1">
    <location>
        <begin position="147"/>
        <end position="167"/>
    </location>
</feature>
<proteinExistence type="predicted"/>
<keyword evidence="1" id="KW-0472">Membrane</keyword>
<gene>
    <name evidence="2" type="ORF">JOL79_33205</name>
</gene>
<protein>
    <submittedName>
        <fullName evidence="2">DUF998 domain-containing protein</fullName>
    </submittedName>
</protein>
<keyword evidence="1" id="KW-0812">Transmembrane</keyword>
<feature type="transmembrane region" description="Helical" evidence="1">
    <location>
        <begin position="81"/>
        <end position="100"/>
    </location>
</feature>
<dbReference type="Proteomes" id="UP000674234">
    <property type="component" value="Unassembled WGS sequence"/>
</dbReference>
<sequence length="272" mass="27857">MVKRLYPVVACAGILVAIVTVVTTQVGGRPGLDPVSMPISRYAAEDGGGTIELAMAVLGLASLALLAGLRRAGAPISGWPTWLVGLWGAALIGAAVVPSAPPELGHTWQENVHLVLSAVAFVSVPLAATLMVGRLGDDELWKPVARAVEWLTLAAGLGLAAITYVALPGHGVAIGIVERLLLTAEVAILAVLAVRLLQVVWAPVVEAPAVESPAVAAPVAAAPVAAARVMAGRAARAFEFDPATARVWRSVARSRAASAGGILVNGSRYHQR</sequence>
<evidence type="ECO:0000256" key="1">
    <source>
        <dbReference type="SAM" id="Phobius"/>
    </source>
</evidence>
<organism evidence="2 3">
    <name type="scientific">Microbispora oryzae</name>
    <dbReference type="NCBI Taxonomy" id="2806554"/>
    <lineage>
        <taxon>Bacteria</taxon>
        <taxon>Bacillati</taxon>
        <taxon>Actinomycetota</taxon>
        <taxon>Actinomycetes</taxon>
        <taxon>Streptosporangiales</taxon>
        <taxon>Streptosporangiaceae</taxon>
        <taxon>Microbispora</taxon>
    </lineage>
</organism>
<dbReference type="AlphaFoldDB" id="A0A941AM00"/>
<evidence type="ECO:0000313" key="2">
    <source>
        <dbReference type="EMBL" id="MBP2708641.1"/>
    </source>
</evidence>
<evidence type="ECO:0000313" key="3">
    <source>
        <dbReference type="Proteomes" id="UP000674234"/>
    </source>
</evidence>